<dbReference type="EMBL" id="LLXZ01000031">
    <property type="protein sequence ID" value="KRR12840.1"/>
    <property type="molecule type" value="Genomic_DNA"/>
</dbReference>
<dbReference type="Proteomes" id="UP000050863">
    <property type="component" value="Unassembled WGS sequence"/>
</dbReference>
<proteinExistence type="predicted"/>
<evidence type="ECO:0000256" key="1">
    <source>
        <dbReference type="SAM" id="MobiDB-lite"/>
    </source>
</evidence>
<name>A0A0R3LXY6_9BRAD</name>
<feature type="region of interest" description="Disordered" evidence="1">
    <location>
        <begin position="66"/>
        <end position="86"/>
    </location>
</feature>
<evidence type="ECO:0000313" key="3">
    <source>
        <dbReference type="Proteomes" id="UP000050863"/>
    </source>
</evidence>
<reference evidence="2 3" key="1">
    <citation type="submission" date="2014-03" db="EMBL/GenBank/DDBJ databases">
        <title>Bradyrhizobium valentinum sp. nov., isolated from effective nodules of Lupinus mariae-josephae, a lupine endemic of basic-lime soils in Eastern Spain.</title>
        <authorList>
            <person name="Duran D."/>
            <person name="Rey L."/>
            <person name="Navarro A."/>
            <person name="Busquets A."/>
            <person name="Imperial J."/>
            <person name="Ruiz-Argueso T."/>
        </authorList>
    </citation>
    <scope>NUCLEOTIDE SEQUENCE [LARGE SCALE GENOMIC DNA]</scope>
    <source>
        <strain evidence="2 3">PAC68</strain>
    </source>
</reference>
<gene>
    <name evidence="2" type="ORF">CQ12_41000</name>
</gene>
<comment type="caution">
    <text evidence="2">The sequence shown here is derived from an EMBL/GenBank/DDBJ whole genome shotgun (WGS) entry which is preliminary data.</text>
</comment>
<keyword evidence="3" id="KW-1185">Reference proteome</keyword>
<dbReference type="RefSeq" id="WP_057834370.1">
    <property type="nucleotide sequence ID" value="NZ_LLXZ01000031.1"/>
</dbReference>
<organism evidence="2 3">
    <name type="scientific">Bradyrhizobium jicamae</name>
    <dbReference type="NCBI Taxonomy" id="280332"/>
    <lineage>
        <taxon>Bacteria</taxon>
        <taxon>Pseudomonadati</taxon>
        <taxon>Pseudomonadota</taxon>
        <taxon>Alphaproteobacteria</taxon>
        <taxon>Hyphomicrobiales</taxon>
        <taxon>Nitrobacteraceae</taxon>
        <taxon>Bradyrhizobium</taxon>
    </lineage>
</organism>
<protein>
    <submittedName>
        <fullName evidence="2">Uncharacterized protein</fullName>
    </submittedName>
</protein>
<sequence length="86" mass="9507">MIWFALNEDRPLFASAGMWTNYNGDRGTKSKPTPGPLRRKSNVAYRTVIVSGSVVCRIDRIWHQAIQDKDHGGAEPPTAIDAGPLE</sequence>
<dbReference type="AlphaFoldDB" id="A0A0R3LXY6"/>
<evidence type="ECO:0000313" key="2">
    <source>
        <dbReference type="EMBL" id="KRR12840.1"/>
    </source>
</evidence>
<accession>A0A0R3LXY6</accession>